<dbReference type="AlphaFoldDB" id="B0THE1"/>
<dbReference type="KEGG" id="hmo:HM1_2260"/>
<dbReference type="OrthoDB" id="2084023at2"/>
<reference evidence="1 2" key="1">
    <citation type="journal article" date="2008" name="J. Bacteriol.">
        <title>The genome of Heliobacterium modesticaldum, a phototrophic representative of the Firmicutes containing the simplest photosynthetic apparatus.</title>
        <authorList>
            <person name="Sattley W.M."/>
            <person name="Madigan M.T."/>
            <person name="Swingley W.D."/>
            <person name="Cheung P.C."/>
            <person name="Clocksin K.M."/>
            <person name="Conrad A.L."/>
            <person name="Dejesa L.C."/>
            <person name="Honchak B.M."/>
            <person name="Jung D.O."/>
            <person name="Karbach L.E."/>
            <person name="Kurdoglu A."/>
            <person name="Lahiri S."/>
            <person name="Mastrian S.D."/>
            <person name="Page L.E."/>
            <person name="Taylor H.L."/>
            <person name="Wang Z.T."/>
            <person name="Raymond J."/>
            <person name="Chen M."/>
            <person name="Blankenship R.E."/>
            <person name="Touchman J.W."/>
        </authorList>
    </citation>
    <scope>NUCLEOTIDE SEQUENCE [LARGE SCALE GENOMIC DNA]</scope>
    <source>
        <strain evidence="2">ATCC 51547 / Ice1</strain>
    </source>
</reference>
<sequence>MTAIWDLEQLEQDLIGVTVERAMRTLAERGLDADFQPTGPEPAPDDVDTSVKRVIQVRPVPSRLIVIYGRFRRYPHHGVD</sequence>
<evidence type="ECO:0000313" key="1">
    <source>
        <dbReference type="EMBL" id="ABZ84816.1"/>
    </source>
</evidence>
<accession>B0THE1</accession>
<evidence type="ECO:0000313" key="2">
    <source>
        <dbReference type="Proteomes" id="UP000008550"/>
    </source>
</evidence>
<dbReference type="HOGENOM" id="CLU_2584903_0_0_9"/>
<dbReference type="RefSeq" id="WP_012283315.1">
    <property type="nucleotide sequence ID" value="NC_010337.2"/>
</dbReference>
<name>B0THE1_HELMI</name>
<protein>
    <recommendedName>
        <fullName evidence="3">PASTA domain-containing protein</fullName>
    </recommendedName>
</protein>
<proteinExistence type="predicted"/>
<dbReference type="EMBL" id="CP000930">
    <property type="protein sequence ID" value="ABZ84816.1"/>
    <property type="molecule type" value="Genomic_DNA"/>
</dbReference>
<gene>
    <name evidence="1" type="ORF">HM1_2260</name>
</gene>
<organism evidence="1 2">
    <name type="scientific">Heliobacterium modesticaldum (strain ATCC 51547 / Ice1)</name>
    <dbReference type="NCBI Taxonomy" id="498761"/>
    <lineage>
        <taxon>Bacteria</taxon>
        <taxon>Bacillati</taxon>
        <taxon>Bacillota</taxon>
        <taxon>Clostridia</taxon>
        <taxon>Eubacteriales</taxon>
        <taxon>Heliobacteriaceae</taxon>
        <taxon>Heliomicrobium</taxon>
    </lineage>
</organism>
<evidence type="ECO:0008006" key="3">
    <source>
        <dbReference type="Google" id="ProtNLM"/>
    </source>
</evidence>
<dbReference type="Proteomes" id="UP000008550">
    <property type="component" value="Chromosome"/>
</dbReference>
<dbReference type="STRING" id="498761.HM1_2260"/>
<keyword evidence="2" id="KW-1185">Reference proteome</keyword>